<comment type="caution">
    <text evidence="2">The sequence shown here is derived from an EMBL/GenBank/DDBJ whole genome shotgun (WGS) entry which is preliminary data.</text>
</comment>
<accession>A0A7Y9FFD9</accession>
<dbReference type="RefSeq" id="WP_140457946.1">
    <property type="nucleotide sequence ID" value="NZ_BAABFI010000001.1"/>
</dbReference>
<dbReference type="Proteomes" id="UP000577956">
    <property type="component" value="Unassembled WGS sequence"/>
</dbReference>
<reference evidence="1 4" key="2">
    <citation type="submission" date="2021-01" db="EMBL/GenBank/DDBJ databases">
        <title>Whole genome shotgun sequence of Cellulomonas oligotrophica NBRC 109435.</title>
        <authorList>
            <person name="Komaki H."/>
            <person name="Tamura T."/>
        </authorList>
    </citation>
    <scope>NUCLEOTIDE SEQUENCE [LARGE SCALE GENOMIC DNA]</scope>
    <source>
        <strain evidence="1 4">NBRC 109435</strain>
    </source>
</reference>
<gene>
    <name evidence="2" type="ORF">BKA21_001839</name>
    <name evidence="1" type="ORF">Col01nite_19780</name>
</gene>
<evidence type="ECO:0000313" key="4">
    <source>
        <dbReference type="Proteomes" id="UP000618382"/>
    </source>
</evidence>
<proteinExistence type="predicted"/>
<name>A0A7Y9FFD9_9CELL</name>
<dbReference type="Proteomes" id="UP000618382">
    <property type="component" value="Unassembled WGS sequence"/>
</dbReference>
<dbReference type="EMBL" id="BONN01000004">
    <property type="protein sequence ID" value="GIG32819.1"/>
    <property type="molecule type" value="Genomic_DNA"/>
</dbReference>
<dbReference type="InterPro" id="IPR025335">
    <property type="entry name" value="DUF4241"/>
</dbReference>
<protein>
    <recommendedName>
        <fullName evidence="5">DUF4241 domain-containing protein</fullName>
    </recommendedName>
</protein>
<dbReference type="Pfam" id="PF14025">
    <property type="entry name" value="DUF4241"/>
    <property type="match status" value="1"/>
</dbReference>
<keyword evidence="4" id="KW-1185">Reference proteome</keyword>
<evidence type="ECO:0000313" key="1">
    <source>
        <dbReference type="EMBL" id="GIG32819.1"/>
    </source>
</evidence>
<sequence>MDVTTFFALRTGPATQTDGRPATLTVHDVGTLRVPSGLVRACDPFMSLEDGPVFVVPAGDHPVRVTIADVSPALDGSHLREAYLTLVVADGTPATATYPDAHPEGPAPEGEAWGVGVDTGSVALVDLDALTRCMPADPRTWYDEVVDHAGPDSWFNRMEDAVPRAGMADIVLPSAPAGENVVMTRSGWGDGFYPVVVTHDAAGRLLGLHIDLRVVGEVVA</sequence>
<dbReference type="AlphaFoldDB" id="A0A7Y9FFD9"/>
<evidence type="ECO:0000313" key="3">
    <source>
        <dbReference type="Proteomes" id="UP000577956"/>
    </source>
</evidence>
<reference evidence="2 3" key="1">
    <citation type="submission" date="2020-07" db="EMBL/GenBank/DDBJ databases">
        <title>Sequencing the genomes of 1000 actinobacteria strains.</title>
        <authorList>
            <person name="Klenk H.-P."/>
        </authorList>
    </citation>
    <scope>NUCLEOTIDE SEQUENCE [LARGE SCALE GENOMIC DNA]</scope>
    <source>
        <strain evidence="2 3">DSM 24482</strain>
    </source>
</reference>
<dbReference type="EMBL" id="JACCBK010000001">
    <property type="protein sequence ID" value="NYD86290.1"/>
    <property type="molecule type" value="Genomic_DNA"/>
</dbReference>
<organism evidence="2 3">
    <name type="scientific">Cellulomonas oligotrophica</name>
    <dbReference type="NCBI Taxonomy" id="931536"/>
    <lineage>
        <taxon>Bacteria</taxon>
        <taxon>Bacillati</taxon>
        <taxon>Actinomycetota</taxon>
        <taxon>Actinomycetes</taxon>
        <taxon>Micrococcales</taxon>
        <taxon>Cellulomonadaceae</taxon>
        <taxon>Cellulomonas</taxon>
    </lineage>
</organism>
<evidence type="ECO:0008006" key="5">
    <source>
        <dbReference type="Google" id="ProtNLM"/>
    </source>
</evidence>
<evidence type="ECO:0000313" key="2">
    <source>
        <dbReference type="EMBL" id="NYD86290.1"/>
    </source>
</evidence>